<evidence type="ECO:0000256" key="1">
    <source>
        <dbReference type="ARBA" id="ARBA00001974"/>
    </source>
</evidence>
<evidence type="ECO:0000256" key="4">
    <source>
        <dbReference type="ARBA" id="ARBA00023002"/>
    </source>
</evidence>
<dbReference type="InterPro" id="IPR023753">
    <property type="entry name" value="FAD/NAD-binding_dom"/>
</dbReference>
<comment type="cofactor">
    <cofactor evidence="1">
        <name>FAD</name>
        <dbReference type="ChEBI" id="CHEBI:57692"/>
    </cofactor>
</comment>
<feature type="domain" description="FAD/NAD(P)-binding" evidence="5">
    <location>
        <begin position="136"/>
        <end position="244"/>
    </location>
</feature>
<evidence type="ECO:0000313" key="6">
    <source>
        <dbReference type="EMBL" id="KAF3607669.1"/>
    </source>
</evidence>
<organism evidence="6 7">
    <name type="scientific">Brassica cretica</name>
    <name type="common">Mustard</name>
    <dbReference type="NCBI Taxonomy" id="69181"/>
    <lineage>
        <taxon>Eukaryota</taxon>
        <taxon>Viridiplantae</taxon>
        <taxon>Streptophyta</taxon>
        <taxon>Embryophyta</taxon>
        <taxon>Tracheophyta</taxon>
        <taxon>Spermatophyta</taxon>
        <taxon>Magnoliopsida</taxon>
        <taxon>eudicotyledons</taxon>
        <taxon>Gunneridae</taxon>
        <taxon>Pentapetalae</taxon>
        <taxon>rosids</taxon>
        <taxon>malvids</taxon>
        <taxon>Brassicales</taxon>
        <taxon>Brassicaceae</taxon>
        <taxon>Brassiceae</taxon>
        <taxon>Brassica</taxon>
    </lineage>
</organism>
<dbReference type="Proteomes" id="UP000266723">
    <property type="component" value="Unassembled WGS sequence"/>
</dbReference>
<gene>
    <name evidence="6" type="ORF">DY000_02050203</name>
</gene>
<sequence>MKTLCLEKVVKEIFGEQDMLVLHLVVLEMGFADRELHPLEGSGGVPGIEIIQLYKDDVMMEIGTKGAQNCSTLEAINGYCLMRIHRVMIRSALWWWWLNHGEHKIRVDADNWSFVVEANFGMQRSGKNVVKLKALKLEVEGSDAENVCYLRHLNDANRLATVIQSSSNGKTVVIGGGYIGMECAASLVINKNQCDYVFFPEARCMERLFTPKIASLYEDYYRAKEVKFIKGTVLTSFEFDSNKKSEVLGFRNTKHTNNLHGRVSEDSHVKGSLHAQQQVVFRFSTSASSSAARLHTTGFSTCAAASGLPVLYIGKLFSSSVAYNRV</sequence>
<name>A0ABQ7EXX1_BRACR</name>
<keyword evidence="4" id="KW-0560">Oxidoreductase</keyword>
<keyword evidence="7" id="KW-1185">Reference proteome</keyword>
<dbReference type="SUPFAM" id="SSF51905">
    <property type="entry name" value="FAD/NAD(P)-binding domain"/>
    <property type="match status" value="1"/>
</dbReference>
<dbReference type="EMBL" id="QGKV02000297">
    <property type="protein sequence ID" value="KAF3607669.1"/>
    <property type="molecule type" value="Genomic_DNA"/>
</dbReference>
<dbReference type="InterPro" id="IPR050446">
    <property type="entry name" value="FAD-oxidoreductase/Apoptosis"/>
</dbReference>
<evidence type="ECO:0000256" key="2">
    <source>
        <dbReference type="ARBA" id="ARBA00022630"/>
    </source>
</evidence>
<dbReference type="Gene3D" id="3.50.50.60">
    <property type="entry name" value="FAD/NAD(P)-binding domain"/>
    <property type="match status" value="1"/>
</dbReference>
<evidence type="ECO:0000259" key="5">
    <source>
        <dbReference type="Pfam" id="PF07992"/>
    </source>
</evidence>
<keyword evidence="3" id="KW-0274">FAD</keyword>
<evidence type="ECO:0000256" key="3">
    <source>
        <dbReference type="ARBA" id="ARBA00022827"/>
    </source>
</evidence>
<dbReference type="PANTHER" id="PTHR43557">
    <property type="entry name" value="APOPTOSIS-INDUCING FACTOR 1"/>
    <property type="match status" value="1"/>
</dbReference>
<dbReference type="PANTHER" id="PTHR43557:SF2">
    <property type="entry name" value="RIESKE DOMAIN-CONTAINING PROTEIN-RELATED"/>
    <property type="match status" value="1"/>
</dbReference>
<dbReference type="Pfam" id="PF07992">
    <property type="entry name" value="Pyr_redox_2"/>
    <property type="match status" value="1"/>
</dbReference>
<proteinExistence type="predicted"/>
<dbReference type="InterPro" id="IPR036188">
    <property type="entry name" value="FAD/NAD-bd_sf"/>
</dbReference>
<evidence type="ECO:0000313" key="7">
    <source>
        <dbReference type="Proteomes" id="UP000266723"/>
    </source>
</evidence>
<keyword evidence="2" id="KW-0285">Flavoprotein</keyword>
<accession>A0ABQ7EXX1</accession>
<protein>
    <recommendedName>
        <fullName evidence="5">FAD/NAD(P)-binding domain-containing protein</fullName>
    </recommendedName>
</protein>
<comment type="caution">
    <text evidence="6">The sequence shown here is derived from an EMBL/GenBank/DDBJ whole genome shotgun (WGS) entry which is preliminary data.</text>
</comment>
<reference evidence="6 7" key="1">
    <citation type="journal article" date="2020" name="BMC Genomics">
        <title>Intraspecific diversification of the crop wild relative Brassica cretica Lam. using demographic model selection.</title>
        <authorList>
            <person name="Kioukis A."/>
            <person name="Michalopoulou V.A."/>
            <person name="Briers L."/>
            <person name="Pirintsos S."/>
            <person name="Studholme D.J."/>
            <person name="Pavlidis P."/>
            <person name="Sarris P.F."/>
        </authorList>
    </citation>
    <scope>NUCLEOTIDE SEQUENCE [LARGE SCALE GENOMIC DNA]</scope>
    <source>
        <strain evidence="7">cv. PFS-1207/04</strain>
    </source>
</reference>